<evidence type="ECO:0000256" key="4">
    <source>
        <dbReference type="RuleBase" id="RU003744"/>
    </source>
</evidence>
<dbReference type="InterPro" id="IPR018313">
    <property type="entry name" value="SBP_3_CS"/>
</dbReference>
<sequence>MEYKRERYTMKRTRKIFFLIFCLALIFTLTTAYSQKTKTSSDSLADGTITFGVCANHAPMAFTDDKQNVIGFEIDLGNAIAKELNVNPYWINTSWNSIFDRMNRNKYDCVLSSVTDTPSREDNFSLSNRYFVNNIVILKKSKTDDEAVNDSNETLKDLKDKQVGVVVNSGGAGTAKAHLDNGKVKKFNSLNYAVKALKNDMVVRLIIDESEAIFYIKKYPNQYEITSHPIASENYSIVCRKDNEKLTRKINRALKHLIDNGTYAKLTEKWFDKDMTSSIQ</sequence>
<evidence type="ECO:0000313" key="7">
    <source>
        <dbReference type="Proteomes" id="UP000473648"/>
    </source>
</evidence>
<dbReference type="PANTHER" id="PTHR35936">
    <property type="entry name" value="MEMBRANE-BOUND LYTIC MUREIN TRANSGLYCOSYLASE F"/>
    <property type="match status" value="1"/>
</dbReference>
<keyword evidence="3" id="KW-0732">Signal</keyword>
<comment type="subcellular location">
    <subcellularLocation>
        <location evidence="1">Cell envelope</location>
    </subcellularLocation>
</comment>
<protein>
    <submittedName>
        <fullName evidence="6">Amino acid ABC transporter substrate-binding protein</fullName>
    </submittedName>
</protein>
<dbReference type="Proteomes" id="UP000473648">
    <property type="component" value="Unassembled WGS sequence"/>
</dbReference>
<name>A0A6L5GRB8_9FIRM</name>
<accession>A0A6L5GRB8</accession>
<evidence type="ECO:0000256" key="1">
    <source>
        <dbReference type="ARBA" id="ARBA00004196"/>
    </source>
</evidence>
<keyword evidence="7" id="KW-1185">Reference proteome</keyword>
<evidence type="ECO:0000313" key="6">
    <source>
        <dbReference type="EMBL" id="MQM72799.1"/>
    </source>
</evidence>
<organism evidence="6 7">
    <name type="scientific">Candidatus Pseudoramibacter fermentans</name>
    <dbReference type="NCBI Taxonomy" id="2594427"/>
    <lineage>
        <taxon>Bacteria</taxon>
        <taxon>Bacillati</taxon>
        <taxon>Bacillota</taxon>
        <taxon>Clostridia</taxon>
        <taxon>Eubacteriales</taxon>
        <taxon>Eubacteriaceae</taxon>
        <taxon>Pseudoramibacter</taxon>
    </lineage>
</organism>
<proteinExistence type="inferred from homology"/>
<dbReference type="AlphaFoldDB" id="A0A6L5GRB8"/>
<evidence type="ECO:0000256" key="3">
    <source>
        <dbReference type="ARBA" id="ARBA00022729"/>
    </source>
</evidence>
<gene>
    <name evidence="6" type="ORF">FRC53_05130</name>
</gene>
<comment type="caution">
    <text evidence="6">The sequence shown here is derived from an EMBL/GenBank/DDBJ whole genome shotgun (WGS) entry which is preliminary data.</text>
</comment>
<dbReference type="Pfam" id="PF00497">
    <property type="entry name" value="SBP_bac_3"/>
    <property type="match status" value="1"/>
</dbReference>
<dbReference type="EMBL" id="VOGB01000004">
    <property type="protein sequence ID" value="MQM72799.1"/>
    <property type="molecule type" value="Genomic_DNA"/>
</dbReference>
<dbReference type="PANTHER" id="PTHR35936:SF17">
    <property type="entry name" value="ARGININE-BINDING EXTRACELLULAR PROTEIN ARTP"/>
    <property type="match status" value="1"/>
</dbReference>
<dbReference type="SMART" id="SM00062">
    <property type="entry name" value="PBPb"/>
    <property type="match status" value="1"/>
</dbReference>
<feature type="domain" description="Solute-binding protein family 3/N-terminal" evidence="5">
    <location>
        <begin position="48"/>
        <end position="274"/>
    </location>
</feature>
<evidence type="ECO:0000259" key="5">
    <source>
        <dbReference type="SMART" id="SM00062"/>
    </source>
</evidence>
<dbReference type="SUPFAM" id="SSF53850">
    <property type="entry name" value="Periplasmic binding protein-like II"/>
    <property type="match status" value="1"/>
</dbReference>
<dbReference type="InterPro" id="IPR001638">
    <property type="entry name" value="Solute-binding_3/MltF_N"/>
</dbReference>
<dbReference type="Gene3D" id="3.40.190.10">
    <property type="entry name" value="Periplasmic binding protein-like II"/>
    <property type="match status" value="2"/>
</dbReference>
<reference evidence="6" key="1">
    <citation type="journal article" date="2020" name="Appl. Environ. Microbiol.">
        <title>Medium-Chain Fatty Acid Synthesis by 'Candidatus Weimeria bifida' gen. nov., sp. nov., and 'Candidatus Pseudoramibacter fermentans' sp. nov.</title>
        <authorList>
            <person name="Scarborough M.J."/>
            <person name="Myers K.S."/>
            <person name="Donohue T.J."/>
            <person name="Noguera D.R."/>
        </authorList>
    </citation>
    <scope>NUCLEOTIDE SEQUENCE</scope>
    <source>
        <strain evidence="6">EUB1.1</strain>
    </source>
</reference>
<comment type="similarity">
    <text evidence="2 4">Belongs to the bacterial solute-binding protein 3 family.</text>
</comment>
<evidence type="ECO:0000256" key="2">
    <source>
        <dbReference type="ARBA" id="ARBA00010333"/>
    </source>
</evidence>
<dbReference type="GO" id="GO:0030313">
    <property type="term" value="C:cell envelope"/>
    <property type="evidence" value="ECO:0007669"/>
    <property type="project" value="UniProtKB-SubCell"/>
</dbReference>
<dbReference type="PROSITE" id="PS01039">
    <property type="entry name" value="SBP_BACTERIAL_3"/>
    <property type="match status" value="1"/>
</dbReference>
<dbReference type="CDD" id="cd13530">
    <property type="entry name" value="PBP2_peptides_like"/>
    <property type="match status" value="1"/>
</dbReference>